<dbReference type="RefSeq" id="XP_005714554.1">
    <property type="nucleotide sequence ID" value="XM_005714497.1"/>
</dbReference>
<protein>
    <submittedName>
        <fullName evidence="1">Uncharacterized protein</fullName>
    </submittedName>
</protein>
<proteinExistence type="predicted"/>
<dbReference type="GeneID" id="17322267"/>
<dbReference type="AlphaFoldDB" id="R7QB89"/>
<keyword evidence="2" id="KW-1185">Reference proteome</keyword>
<name>R7QB89_CHOCR</name>
<evidence type="ECO:0000313" key="2">
    <source>
        <dbReference type="Proteomes" id="UP000012073"/>
    </source>
</evidence>
<evidence type="ECO:0000313" key="1">
    <source>
        <dbReference type="EMBL" id="CDF34735.1"/>
    </source>
</evidence>
<dbReference type="EMBL" id="HG001706">
    <property type="protein sequence ID" value="CDF34735.1"/>
    <property type="molecule type" value="Genomic_DNA"/>
</dbReference>
<accession>R7QB89</accession>
<dbReference type="KEGG" id="ccp:CHC_T00003651001"/>
<organism evidence="1 2">
    <name type="scientific">Chondrus crispus</name>
    <name type="common">Carrageen Irish moss</name>
    <name type="synonym">Polymorpha crispa</name>
    <dbReference type="NCBI Taxonomy" id="2769"/>
    <lineage>
        <taxon>Eukaryota</taxon>
        <taxon>Rhodophyta</taxon>
        <taxon>Florideophyceae</taxon>
        <taxon>Rhodymeniophycidae</taxon>
        <taxon>Gigartinales</taxon>
        <taxon>Gigartinaceae</taxon>
        <taxon>Chondrus</taxon>
    </lineage>
</organism>
<dbReference type="Proteomes" id="UP000012073">
    <property type="component" value="Unassembled WGS sequence"/>
</dbReference>
<dbReference type="OrthoDB" id="10348161at2759"/>
<reference evidence="2" key="1">
    <citation type="journal article" date="2013" name="Proc. Natl. Acad. Sci. U.S.A.">
        <title>Genome structure and metabolic features in the red seaweed Chondrus crispus shed light on evolution of the Archaeplastida.</title>
        <authorList>
            <person name="Collen J."/>
            <person name="Porcel B."/>
            <person name="Carre W."/>
            <person name="Ball S.G."/>
            <person name="Chaparro C."/>
            <person name="Tonon T."/>
            <person name="Barbeyron T."/>
            <person name="Michel G."/>
            <person name="Noel B."/>
            <person name="Valentin K."/>
            <person name="Elias M."/>
            <person name="Artiguenave F."/>
            <person name="Arun A."/>
            <person name="Aury J.M."/>
            <person name="Barbosa-Neto J.F."/>
            <person name="Bothwell J.H."/>
            <person name="Bouget F.Y."/>
            <person name="Brillet L."/>
            <person name="Cabello-Hurtado F."/>
            <person name="Capella-Gutierrez S."/>
            <person name="Charrier B."/>
            <person name="Cladiere L."/>
            <person name="Cock J.M."/>
            <person name="Coelho S.M."/>
            <person name="Colleoni C."/>
            <person name="Czjzek M."/>
            <person name="Da Silva C."/>
            <person name="Delage L."/>
            <person name="Denoeud F."/>
            <person name="Deschamps P."/>
            <person name="Dittami S.M."/>
            <person name="Gabaldon T."/>
            <person name="Gachon C.M."/>
            <person name="Groisillier A."/>
            <person name="Herve C."/>
            <person name="Jabbari K."/>
            <person name="Katinka M."/>
            <person name="Kloareg B."/>
            <person name="Kowalczyk N."/>
            <person name="Labadie K."/>
            <person name="Leblanc C."/>
            <person name="Lopez P.J."/>
            <person name="McLachlan D.H."/>
            <person name="Meslet-Cladiere L."/>
            <person name="Moustafa A."/>
            <person name="Nehr Z."/>
            <person name="Nyvall Collen P."/>
            <person name="Panaud O."/>
            <person name="Partensky F."/>
            <person name="Poulain J."/>
            <person name="Rensing S.A."/>
            <person name="Rousvoal S."/>
            <person name="Samson G."/>
            <person name="Symeonidi A."/>
            <person name="Weissenbach J."/>
            <person name="Zambounis A."/>
            <person name="Wincker P."/>
            <person name="Boyen C."/>
        </authorList>
    </citation>
    <scope>NUCLEOTIDE SEQUENCE [LARGE SCALE GENOMIC DNA]</scope>
    <source>
        <strain evidence="2">cv. Stackhouse</strain>
    </source>
</reference>
<dbReference type="Gramene" id="CDF34735">
    <property type="protein sequence ID" value="CDF34735"/>
    <property type="gene ID" value="CHC_T00003651001"/>
</dbReference>
<sequence>MGVYGKEPQITGANLGAQMVRRTKHVLLELQKNDTIAFRFKNGSYHCYNHFSNLNVNGVNVTTQESSIETLYSRGHTSNWFMPSFVPNVKQDLDEASITDFTPLRPTMSNGAPDVIGEDNWKAVDGSEDHMISNFYFRMTIKF</sequence>
<gene>
    <name evidence="1" type="ORF">CHC_T00003651001</name>
</gene>